<gene>
    <name evidence="1" type="ORF">H4683_002071</name>
</gene>
<protein>
    <submittedName>
        <fullName evidence="1">Ketosteroid isomerase-like protein</fullName>
    </submittedName>
</protein>
<organism evidence="1 2">
    <name type="scientific">Sporosarcina limicola</name>
    <dbReference type="NCBI Taxonomy" id="34101"/>
    <lineage>
        <taxon>Bacteria</taxon>
        <taxon>Bacillati</taxon>
        <taxon>Bacillota</taxon>
        <taxon>Bacilli</taxon>
        <taxon>Bacillales</taxon>
        <taxon>Caryophanaceae</taxon>
        <taxon>Sporosarcina</taxon>
    </lineage>
</organism>
<comment type="caution">
    <text evidence="1">The sequence shown here is derived from an EMBL/GenBank/DDBJ whole genome shotgun (WGS) entry which is preliminary data.</text>
</comment>
<dbReference type="EMBL" id="JADBEL010000010">
    <property type="protein sequence ID" value="MBE1554972.1"/>
    <property type="molecule type" value="Genomic_DNA"/>
</dbReference>
<keyword evidence="2" id="KW-1185">Reference proteome</keyword>
<name>A0A927REW7_9BACL</name>
<dbReference type="PROSITE" id="PS51257">
    <property type="entry name" value="PROKAR_LIPOPROTEIN"/>
    <property type="match status" value="1"/>
</dbReference>
<dbReference type="Gene3D" id="3.10.450.50">
    <property type="match status" value="1"/>
</dbReference>
<dbReference type="RefSeq" id="WP_192598721.1">
    <property type="nucleotide sequence ID" value="NZ_JADBEL010000010.1"/>
</dbReference>
<evidence type="ECO:0000313" key="2">
    <source>
        <dbReference type="Proteomes" id="UP000658225"/>
    </source>
</evidence>
<dbReference type="GO" id="GO:0016853">
    <property type="term" value="F:isomerase activity"/>
    <property type="evidence" value="ECO:0007669"/>
    <property type="project" value="UniProtKB-KW"/>
</dbReference>
<sequence>MKKGLFVMIMSSVLILGACSKDSTVVEEKKVGFNLIGETIEEVAGVPANEKEQILAAFNAYIDAFNDKDIDRYIDTLSERTESFDKIQERVKLEDTFSKLDIKREVSDVVIVKYEDEEAQVFTNLTTSVKQLDSGLETNPSGRQVTLFTKDDGEWKVASVHYIGNDEKK</sequence>
<dbReference type="AlphaFoldDB" id="A0A927REW7"/>
<dbReference type="SUPFAM" id="SSF54427">
    <property type="entry name" value="NTF2-like"/>
    <property type="match status" value="1"/>
</dbReference>
<proteinExistence type="predicted"/>
<dbReference type="Proteomes" id="UP000658225">
    <property type="component" value="Unassembled WGS sequence"/>
</dbReference>
<dbReference type="InterPro" id="IPR032710">
    <property type="entry name" value="NTF2-like_dom_sf"/>
</dbReference>
<evidence type="ECO:0000313" key="1">
    <source>
        <dbReference type="EMBL" id="MBE1554972.1"/>
    </source>
</evidence>
<accession>A0A927REW7</accession>
<reference evidence="1" key="1">
    <citation type="submission" date="2020-10" db="EMBL/GenBank/DDBJ databases">
        <title>Genomic Encyclopedia of Type Strains, Phase IV (KMG-IV): sequencing the most valuable type-strain genomes for metagenomic binning, comparative biology and taxonomic classification.</title>
        <authorList>
            <person name="Goeker M."/>
        </authorList>
    </citation>
    <scope>NUCLEOTIDE SEQUENCE</scope>
    <source>
        <strain evidence="1">DSM 13886</strain>
    </source>
</reference>
<keyword evidence="1" id="KW-0413">Isomerase</keyword>